<dbReference type="GO" id="GO:0005813">
    <property type="term" value="C:centrosome"/>
    <property type="evidence" value="ECO:0007669"/>
    <property type="project" value="TreeGrafter"/>
</dbReference>
<dbReference type="GO" id="GO:0005819">
    <property type="term" value="C:spindle"/>
    <property type="evidence" value="ECO:0007669"/>
    <property type="project" value="TreeGrafter"/>
</dbReference>
<accession>A0A0L0CGM4</accession>
<dbReference type="GO" id="GO:0051225">
    <property type="term" value="P:spindle assembly"/>
    <property type="evidence" value="ECO:0007669"/>
    <property type="project" value="TreeGrafter"/>
</dbReference>
<gene>
    <name evidence="2" type="ORF">FF38_07104</name>
</gene>
<feature type="non-terminal residue" evidence="2">
    <location>
        <position position="1"/>
    </location>
</feature>
<dbReference type="PANTHER" id="PTHR12436">
    <property type="entry name" value="80 KDA MCM3-ASSOCIATED PROTEIN"/>
    <property type="match status" value="1"/>
</dbReference>
<dbReference type="InterPro" id="IPR005062">
    <property type="entry name" value="SAC3/GANP/THP3_conserved"/>
</dbReference>
<protein>
    <recommendedName>
        <fullName evidence="1">SAC3/GANP/THP3 conserved domain-containing protein</fullName>
    </recommendedName>
</protein>
<dbReference type="AlphaFoldDB" id="A0A0L0CGM4"/>
<feature type="domain" description="SAC3/GANP/THP3 conserved" evidence="1">
    <location>
        <begin position="1"/>
        <end position="279"/>
    </location>
</feature>
<reference evidence="2 3" key="1">
    <citation type="journal article" date="2015" name="Nat. Commun.">
        <title>Lucilia cuprina genome unlocks parasitic fly biology to underpin future interventions.</title>
        <authorList>
            <person name="Anstead C.A."/>
            <person name="Korhonen P.K."/>
            <person name="Young N.D."/>
            <person name="Hall R.S."/>
            <person name="Jex A.R."/>
            <person name="Murali S.C."/>
            <person name="Hughes D.S."/>
            <person name="Lee S.F."/>
            <person name="Perry T."/>
            <person name="Stroehlein A.J."/>
            <person name="Ansell B.R."/>
            <person name="Breugelmans B."/>
            <person name="Hofmann A."/>
            <person name="Qu J."/>
            <person name="Dugan S."/>
            <person name="Lee S.L."/>
            <person name="Chao H."/>
            <person name="Dinh H."/>
            <person name="Han Y."/>
            <person name="Doddapaneni H.V."/>
            <person name="Worley K.C."/>
            <person name="Muzny D.M."/>
            <person name="Ioannidis P."/>
            <person name="Waterhouse R.M."/>
            <person name="Zdobnov E.M."/>
            <person name="James P.J."/>
            <person name="Bagnall N.H."/>
            <person name="Kotze A.C."/>
            <person name="Gibbs R.A."/>
            <person name="Richards S."/>
            <person name="Batterham P."/>
            <person name="Gasser R.B."/>
        </authorList>
    </citation>
    <scope>NUCLEOTIDE SEQUENCE [LARGE SCALE GENOMIC DNA]</scope>
    <source>
        <strain evidence="2 3">LS</strain>
        <tissue evidence="2">Full body</tissue>
    </source>
</reference>
<name>A0A0L0CGM4_LUCCU</name>
<dbReference type="Gene3D" id="1.25.40.990">
    <property type="match status" value="1"/>
</dbReference>
<dbReference type="PANTHER" id="PTHR12436:SF38">
    <property type="entry name" value="SAC3 DOMAIN-CONTAINING PROTEIN 1"/>
    <property type="match status" value="1"/>
</dbReference>
<dbReference type="InterPro" id="IPR045107">
    <property type="entry name" value="SAC3/GANP/THP3"/>
</dbReference>
<evidence type="ECO:0000259" key="1">
    <source>
        <dbReference type="Pfam" id="PF03399"/>
    </source>
</evidence>
<dbReference type="Pfam" id="PF03399">
    <property type="entry name" value="SAC3_GANP"/>
    <property type="match status" value="1"/>
</dbReference>
<dbReference type="GO" id="GO:0051298">
    <property type="term" value="P:centrosome duplication"/>
    <property type="evidence" value="ECO:0007669"/>
    <property type="project" value="TreeGrafter"/>
</dbReference>
<dbReference type="GO" id="GO:0005634">
    <property type="term" value="C:nucleus"/>
    <property type="evidence" value="ECO:0007669"/>
    <property type="project" value="TreeGrafter"/>
</dbReference>
<evidence type="ECO:0000313" key="2">
    <source>
        <dbReference type="EMBL" id="KNC31376.1"/>
    </source>
</evidence>
<keyword evidence="3" id="KW-1185">Reference proteome</keyword>
<evidence type="ECO:0000313" key="3">
    <source>
        <dbReference type="Proteomes" id="UP000037069"/>
    </source>
</evidence>
<dbReference type="STRING" id="7375.A0A0L0CGM4"/>
<dbReference type="OMA" id="YRLCESP"/>
<dbReference type="OrthoDB" id="264795at2759"/>
<dbReference type="EMBL" id="JRES01000428">
    <property type="protein sequence ID" value="KNC31376.1"/>
    <property type="molecule type" value="Genomic_DNA"/>
</dbReference>
<sequence>RRTREKLLNFFEYKDGQKHVPGTLVKCFARSAAGIKTPKAKDMRTERCLQRCIEYLLKDIILDKRKPFNLVYDFIFDRLRAIRQEMVMQNYNAKQTIKLLQPMIMFLSYSRYKLCEEAVDNFDPKICEQHLQECLKRALVCYDEISLDDLKLIDIYNRAFLEALYQIFNLGSVDALKRCLTLPQEIRTHSLFALVFKISLSYLQGNYYRVLTGLQTLPHILCAIGCLKLPTLRRNLYEIFANAYSSKQLSVPVDFVQRLTAHANVNELLEDCKYYNIKILDDKLHLNFQKNDFNSKITILKCKHEYFVDVKLKNIYLPEVLLMKKM</sequence>
<organism evidence="2 3">
    <name type="scientific">Lucilia cuprina</name>
    <name type="common">Green bottle fly</name>
    <name type="synonym">Australian sheep blowfly</name>
    <dbReference type="NCBI Taxonomy" id="7375"/>
    <lineage>
        <taxon>Eukaryota</taxon>
        <taxon>Metazoa</taxon>
        <taxon>Ecdysozoa</taxon>
        <taxon>Arthropoda</taxon>
        <taxon>Hexapoda</taxon>
        <taxon>Insecta</taxon>
        <taxon>Pterygota</taxon>
        <taxon>Neoptera</taxon>
        <taxon>Endopterygota</taxon>
        <taxon>Diptera</taxon>
        <taxon>Brachycera</taxon>
        <taxon>Muscomorpha</taxon>
        <taxon>Oestroidea</taxon>
        <taxon>Calliphoridae</taxon>
        <taxon>Luciliinae</taxon>
        <taxon>Lucilia</taxon>
    </lineage>
</organism>
<dbReference type="Proteomes" id="UP000037069">
    <property type="component" value="Unassembled WGS sequence"/>
</dbReference>
<comment type="caution">
    <text evidence="2">The sequence shown here is derived from an EMBL/GenBank/DDBJ whole genome shotgun (WGS) entry which is preliminary data.</text>
</comment>
<proteinExistence type="predicted"/>